<sequence>MAKYRPSKRFLLAMGGMLPLGAALVFGLLPDLGVIAAPPIPGVIVFPETRLADQAPSSTKFLATRARLAADWMEDRQWDLLSWDRNPWKRPRPQGFGEHYFELQKSTRPSDQAAFASINLWTGPLYAQIRRRYPELAVPLKSVPDASNGFLKWLELSERVKADPSKDLSFPASLRSYLDNSGPWNPADAKAWLASEKAKVDEVRAIGLLTEQSIAGIEIGRYSFIGARHAKNCAEALLLEARLAAESGDTATALECVRAARGLADHFDKVETPSLLGITVYILLNLELQKQVLSQIIPALPSGQLDPQAWEDAVRPEVVPPSDFSRIMKGEWNVCIRQYLVPVLCDADDPHYPGDPETLVDFYSSRFVDVMKAYDRRSMPDWITIAAPPLRDSSHLSRQSRNLCAIMFVGEAAWCKGMLRAQYVMGMNSAAFAIMKGEAIPRDPIHGLPYVWDPASRKLSAPPDPAFAEMKVEPVTVPAP</sequence>
<reference evidence="1 2" key="1">
    <citation type="submission" date="2020-04" db="EMBL/GenBank/DDBJ databases">
        <title>Luteolibacter sp. G-1-1-1 isolated from soil.</title>
        <authorList>
            <person name="Dahal R.H."/>
        </authorList>
    </citation>
    <scope>NUCLEOTIDE SEQUENCE [LARGE SCALE GENOMIC DNA]</scope>
    <source>
        <strain evidence="1 2">G-1-1-1</strain>
    </source>
</reference>
<accession>A0A858RPY2</accession>
<dbReference type="KEGG" id="luo:HHL09_23250"/>
<dbReference type="Proteomes" id="UP000501812">
    <property type="component" value="Chromosome"/>
</dbReference>
<dbReference type="RefSeq" id="WP_169457061.1">
    <property type="nucleotide sequence ID" value="NZ_CP051774.1"/>
</dbReference>
<protein>
    <submittedName>
        <fullName evidence="1">Uncharacterized protein</fullName>
    </submittedName>
</protein>
<evidence type="ECO:0000313" key="1">
    <source>
        <dbReference type="EMBL" id="QJE98574.1"/>
    </source>
</evidence>
<dbReference type="AlphaFoldDB" id="A0A858RPY2"/>
<keyword evidence="2" id="KW-1185">Reference proteome</keyword>
<proteinExistence type="predicted"/>
<evidence type="ECO:0000313" key="2">
    <source>
        <dbReference type="Proteomes" id="UP000501812"/>
    </source>
</evidence>
<name>A0A858RPY2_9BACT</name>
<dbReference type="EMBL" id="CP051774">
    <property type="protein sequence ID" value="QJE98574.1"/>
    <property type="molecule type" value="Genomic_DNA"/>
</dbReference>
<organism evidence="1 2">
    <name type="scientific">Luteolibacter luteus</name>
    <dbReference type="NCBI Taxonomy" id="2728835"/>
    <lineage>
        <taxon>Bacteria</taxon>
        <taxon>Pseudomonadati</taxon>
        <taxon>Verrucomicrobiota</taxon>
        <taxon>Verrucomicrobiia</taxon>
        <taxon>Verrucomicrobiales</taxon>
        <taxon>Verrucomicrobiaceae</taxon>
        <taxon>Luteolibacter</taxon>
    </lineage>
</organism>
<gene>
    <name evidence="1" type="ORF">HHL09_23250</name>
</gene>